<dbReference type="Proteomes" id="UP000054279">
    <property type="component" value="Unassembled WGS sequence"/>
</dbReference>
<feature type="non-terminal residue" evidence="1">
    <location>
        <position position="1"/>
    </location>
</feature>
<dbReference type="EMBL" id="KN837429">
    <property type="protein sequence ID" value="KIJ25173.1"/>
    <property type="molecule type" value="Genomic_DNA"/>
</dbReference>
<dbReference type="OrthoDB" id="3247418at2759"/>
<evidence type="ECO:0000313" key="2">
    <source>
        <dbReference type="Proteomes" id="UP000054279"/>
    </source>
</evidence>
<sequence>REKGIRWTPFLLLPYWDPTRLTVVDVMHALLEGVVQTHVRSVHSLESEKADKLEKTSLKGKQRAQPKIKSLNEQLYEACLIRENSDGTDDTYLEEGPSSGKILDAEVLLEIRKDTSRTIKPTWVASVPNNFGSKSHGRLKAAEWRILISLYLPISLGRLWGIGGKYHQTCIWYYQNTMMLVAAVLLATSRQTSNCHAKAYTYYMSEYLRGLKRLFPTMKFRDNHHVALHIEEFLILLGPVHSWWMFPFERLIGRLQKITTNGLVGE</sequence>
<name>A0A0C9T834_SPHS4</name>
<reference evidence="1 2" key="1">
    <citation type="submission" date="2014-06" db="EMBL/GenBank/DDBJ databases">
        <title>Evolutionary Origins and Diversification of the Mycorrhizal Mutualists.</title>
        <authorList>
            <consortium name="DOE Joint Genome Institute"/>
            <consortium name="Mycorrhizal Genomics Consortium"/>
            <person name="Kohler A."/>
            <person name="Kuo A."/>
            <person name="Nagy L.G."/>
            <person name="Floudas D."/>
            <person name="Copeland A."/>
            <person name="Barry K.W."/>
            <person name="Cichocki N."/>
            <person name="Veneault-Fourrey C."/>
            <person name="LaButti K."/>
            <person name="Lindquist E.A."/>
            <person name="Lipzen A."/>
            <person name="Lundell T."/>
            <person name="Morin E."/>
            <person name="Murat C."/>
            <person name="Riley R."/>
            <person name="Ohm R."/>
            <person name="Sun H."/>
            <person name="Tunlid A."/>
            <person name="Henrissat B."/>
            <person name="Grigoriev I.V."/>
            <person name="Hibbett D.S."/>
            <person name="Martin F."/>
        </authorList>
    </citation>
    <scope>NUCLEOTIDE SEQUENCE [LARGE SCALE GENOMIC DNA]</scope>
    <source>
        <strain evidence="1 2">SS14</strain>
    </source>
</reference>
<accession>A0A0C9T834</accession>
<dbReference type="PANTHER" id="PTHR46579">
    <property type="entry name" value="F5/8 TYPE C DOMAIN-CONTAINING PROTEIN-RELATED"/>
    <property type="match status" value="1"/>
</dbReference>
<organism evidence="1 2">
    <name type="scientific">Sphaerobolus stellatus (strain SS14)</name>
    <dbReference type="NCBI Taxonomy" id="990650"/>
    <lineage>
        <taxon>Eukaryota</taxon>
        <taxon>Fungi</taxon>
        <taxon>Dikarya</taxon>
        <taxon>Basidiomycota</taxon>
        <taxon>Agaricomycotina</taxon>
        <taxon>Agaricomycetes</taxon>
        <taxon>Phallomycetidae</taxon>
        <taxon>Geastrales</taxon>
        <taxon>Sphaerobolaceae</taxon>
        <taxon>Sphaerobolus</taxon>
    </lineage>
</organism>
<protein>
    <recommendedName>
        <fullName evidence="3">DUF4218 domain-containing protein</fullName>
    </recommendedName>
</protein>
<evidence type="ECO:0000313" key="1">
    <source>
        <dbReference type="EMBL" id="KIJ25173.1"/>
    </source>
</evidence>
<dbReference type="HOGENOM" id="CLU_002101_1_0_1"/>
<evidence type="ECO:0008006" key="3">
    <source>
        <dbReference type="Google" id="ProtNLM"/>
    </source>
</evidence>
<keyword evidence="2" id="KW-1185">Reference proteome</keyword>
<feature type="non-terminal residue" evidence="1">
    <location>
        <position position="266"/>
    </location>
</feature>
<dbReference type="PANTHER" id="PTHR46579:SF1">
    <property type="entry name" value="F5_8 TYPE C DOMAIN-CONTAINING PROTEIN"/>
    <property type="match status" value="1"/>
</dbReference>
<gene>
    <name evidence="1" type="ORF">M422DRAFT_117437</name>
</gene>
<dbReference type="AlphaFoldDB" id="A0A0C9T834"/>
<proteinExistence type="predicted"/>